<keyword evidence="1" id="KW-0808">Transferase</keyword>
<evidence type="ECO:0000313" key="1">
    <source>
        <dbReference type="EMBL" id="CCQ44443.1"/>
    </source>
</evidence>
<sequence length="258" mass="27307">MVGSDQGWAVAPYKETPADLMSKSLLPLTEVSTSSGPLHIVPGLLTNGTKKPHVKGLPDVMRGEETQILGALPDIPGDDLSVIILPGTHTKWVRLRGSTVTNFGTSMTGEIYALLLQHSILGRLVENPAAPDENAFQQGLDVVFRDGTGPAGGGTDILSTLFSARTLAMTGQIRPSSIPDYISGLMIGTEVAGFAGHWLNSRKDRPTVTICANDALASRYATALLQVDIKATLAVENAAARGLWRIGVRAGLIEREST</sequence>
<dbReference type="Pfam" id="PF05035">
    <property type="entry name" value="DGOK"/>
    <property type="match status" value="1"/>
</dbReference>
<accession>A0A024GXH3</accession>
<evidence type="ECO:0000313" key="2">
    <source>
        <dbReference type="Proteomes" id="UP000035722"/>
    </source>
</evidence>
<proteinExistence type="predicted"/>
<dbReference type="AlphaFoldDB" id="A0A024GXH3"/>
<keyword evidence="2" id="KW-1185">Reference proteome</keyword>
<organism evidence="1 2">
    <name type="scientific">Pseudarthrobacter siccitolerans</name>
    <dbReference type="NCBI Taxonomy" id="861266"/>
    <lineage>
        <taxon>Bacteria</taxon>
        <taxon>Bacillati</taxon>
        <taxon>Actinomycetota</taxon>
        <taxon>Actinomycetes</taxon>
        <taxon>Micrococcales</taxon>
        <taxon>Micrococcaceae</taxon>
        <taxon>Pseudarthrobacter</taxon>
    </lineage>
</organism>
<gene>
    <name evidence="1" type="primary">dgoK</name>
    <name evidence="1" type="ORF">ARTSIC4J27_369</name>
</gene>
<keyword evidence="1" id="KW-0418">Kinase</keyword>
<comment type="caution">
    <text evidence="1">The sequence shown here is derived from an EMBL/GenBank/DDBJ whole genome shotgun (WGS) entry which is preliminary data.</text>
</comment>
<dbReference type="GO" id="GO:0034194">
    <property type="term" value="P:D-galactonate catabolic process"/>
    <property type="evidence" value="ECO:0007669"/>
    <property type="project" value="InterPro"/>
</dbReference>
<dbReference type="InterPro" id="IPR042257">
    <property type="entry name" value="DGOK_C"/>
</dbReference>
<reference evidence="2" key="1">
    <citation type="journal article" date="2014" name="Genome Announc.">
        <title>Genome Sequence of Arthrobacter siccitolerans 4J27, a Xeroprotectant-Producing Desiccation-Tolerant Microorganism.</title>
        <authorList>
            <person name="Manzanera M."/>
            <person name="Santa-Cruz-Calvo L."/>
            <person name="Vilchez J.I."/>
            <person name="Garcia-Fontana C."/>
            <person name="Silva-Castro G.A."/>
            <person name="Calvo C."/>
            <person name="Gonzalez-Lopez J."/>
        </authorList>
    </citation>
    <scope>NUCLEOTIDE SEQUENCE [LARGE SCALE GENOMIC DNA]</scope>
    <source>
        <strain evidence="2">4J27</strain>
    </source>
</reference>
<protein>
    <submittedName>
        <fullName evidence="1">2-dehydro-3-deoxygalactonokinase</fullName>
    </submittedName>
</protein>
<dbReference type="Proteomes" id="UP000035722">
    <property type="component" value="Unassembled WGS sequence"/>
</dbReference>
<dbReference type="GO" id="GO:0008671">
    <property type="term" value="F:2-dehydro-3-deoxygalactonokinase activity"/>
    <property type="evidence" value="ECO:0007669"/>
    <property type="project" value="InterPro"/>
</dbReference>
<dbReference type="InterPro" id="IPR007729">
    <property type="entry name" value="DGOK"/>
</dbReference>
<name>A0A024GXH3_9MICC</name>
<dbReference type="Gene3D" id="3.30.420.310">
    <property type="entry name" value="2-keto-3-deoxy-galactonokinase, C-terminal domain"/>
    <property type="match status" value="1"/>
</dbReference>
<dbReference type="EMBL" id="CAQI01000027">
    <property type="protein sequence ID" value="CCQ44443.1"/>
    <property type="molecule type" value="Genomic_DNA"/>
</dbReference>
<dbReference type="STRING" id="861266.ARTSIC4J27_369"/>